<dbReference type="AlphaFoldDB" id="A0A2M7VAZ3"/>
<dbReference type="PANTHER" id="PTHR21240:SF19">
    <property type="entry name" value="CATALYTIC_ HYDROLASE"/>
    <property type="match status" value="1"/>
</dbReference>
<reference evidence="4" key="1">
    <citation type="submission" date="2017-09" db="EMBL/GenBank/DDBJ databases">
        <title>Depth-based differentiation of microbial function through sediment-hosted aquifers and enrichment of novel symbionts in the deep terrestrial subsurface.</title>
        <authorList>
            <person name="Probst A.J."/>
            <person name="Ladd B."/>
            <person name="Jarett J.K."/>
            <person name="Geller-Mcgrath D.E."/>
            <person name="Sieber C.M.K."/>
            <person name="Emerson J.B."/>
            <person name="Anantharaman K."/>
            <person name="Thomas B.C."/>
            <person name="Malmstrom R."/>
            <person name="Stieglmeier M."/>
            <person name="Klingl A."/>
            <person name="Woyke T."/>
            <person name="Ryan C.M."/>
            <person name="Banfield J.F."/>
        </authorList>
    </citation>
    <scope>NUCLEOTIDE SEQUENCE [LARGE SCALE GENOMIC DNA]</scope>
</reference>
<sequence>MKIDSHLHISYLGEKKKNLFDVKKELLESMKQFGIDYSIAIPDNVPNPQCADTETMFKIIGDDKQFFSMGTVNIFQDIKKQILNLESLIKAKKICAIKLFPGHDPFYPTDERCHLIYTLCVKHDIPVVFHTGANTGDTDCAKYNDPKYIVEIAEKYKTLKIVISHFFWPKMEYCYEITKNLKNIYYDTSAMADPEVVEATGGWDEVVQILKKTVLLKPDNVLFGTDWPMCPVDKHIQLIKDLKLDTKTEEKIFFLNAINLYKLEIL</sequence>
<accession>A0A2M7VAZ3</accession>
<protein>
    <recommendedName>
        <fullName evidence="2">Amidohydrolase-related domain-containing protein</fullName>
    </recommendedName>
</protein>
<gene>
    <name evidence="3" type="ORF">COX80_02350</name>
</gene>
<dbReference type="Pfam" id="PF04909">
    <property type="entry name" value="Amidohydro_2"/>
    <property type="match status" value="1"/>
</dbReference>
<dbReference type="GO" id="GO:0016831">
    <property type="term" value="F:carboxy-lyase activity"/>
    <property type="evidence" value="ECO:0007669"/>
    <property type="project" value="InterPro"/>
</dbReference>
<keyword evidence="1" id="KW-0456">Lyase</keyword>
<dbReference type="GO" id="GO:0016787">
    <property type="term" value="F:hydrolase activity"/>
    <property type="evidence" value="ECO:0007669"/>
    <property type="project" value="InterPro"/>
</dbReference>
<dbReference type="InterPro" id="IPR032466">
    <property type="entry name" value="Metal_Hydrolase"/>
</dbReference>
<evidence type="ECO:0000256" key="1">
    <source>
        <dbReference type="ARBA" id="ARBA00023239"/>
    </source>
</evidence>
<dbReference type="Proteomes" id="UP000231453">
    <property type="component" value="Unassembled WGS sequence"/>
</dbReference>
<dbReference type="InterPro" id="IPR032465">
    <property type="entry name" value="ACMSD"/>
</dbReference>
<dbReference type="SUPFAM" id="SSF51556">
    <property type="entry name" value="Metallo-dependent hydrolases"/>
    <property type="match status" value="1"/>
</dbReference>
<proteinExistence type="predicted"/>
<evidence type="ECO:0000313" key="3">
    <source>
        <dbReference type="EMBL" id="PIZ96073.1"/>
    </source>
</evidence>
<evidence type="ECO:0000313" key="4">
    <source>
        <dbReference type="Proteomes" id="UP000231453"/>
    </source>
</evidence>
<feature type="domain" description="Amidohydrolase-related" evidence="2">
    <location>
        <begin position="66"/>
        <end position="263"/>
    </location>
</feature>
<organism evidence="3 4">
    <name type="scientific">Candidatus Magasanikbacteria bacterium CG_4_10_14_0_2_um_filter_33_14</name>
    <dbReference type="NCBI Taxonomy" id="1974636"/>
    <lineage>
        <taxon>Bacteria</taxon>
        <taxon>Candidatus Magasanikiibacteriota</taxon>
    </lineage>
</organism>
<dbReference type="Gene3D" id="3.20.20.140">
    <property type="entry name" value="Metal-dependent hydrolases"/>
    <property type="match status" value="1"/>
</dbReference>
<dbReference type="EMBL" id="PFPL01000034">
    <property type="protein sequence ID" value="PIZ96073.1"/>
    <property type="molecule type" value="Genomic_DNA"/>
</dbReference>
<evidence type="ECO:0000259" key="2">
    <source>
        <dbReference type="Pfam" id="PF04909"/>
    </source>
</evidence>
<name>A0A2M7VAZ3_9BACT</name>
<dbReference type="PANTHER" id="PTHR21240">
    <property type="entry name" value="2-AMINO-3-CARBOXYLMUCONATE-6-SEMIALDEHYDE DECARBOXYLASE"/>
    <property type="match status" value="1"/>
</dbReference>
<comment type="caution">
    <text evidence="3">The sequence shown here is derived from an EMBL/GenBank/DDBJ whole genome shotgun (WGS) entry which is preliminary data.</text>
</comment>
<dbReference type="InterPro" id="IPR006680">
    <property type="entry name" value="Amidohydro-rel"/>
</dbReference>